<protein>
    <submittedName>
        <fullName evidence="2">Uncharacterized protein</fullName>
    </submittedName>
</protein>
<feature type="transmembrane region" description="Helical" evidence="1">
    <location>
        <begin position="56"/>
        <end position="73"/>
    </location>
</feature>
<accession>A0A0V1JU89</accession>
<organism evidence="2 3">
    <name type="scientific">Trichinella pseudospiralis</name>
    <name type="common">Parasitic roundworm</name>
    <dbReference type="NCBI Taxonomy" id="6337"/>
    <lineage>
        <taxon>Eukaryota</taxon>
        <taxon>Metazoa</taxon>
        <taxon>Ecdysozoa</taxon>
        <taxon>Nematoda</taxon>
        <taxon>Enoplea</taxon>
        <taxon>Dorylaimia</taxon>
        <taxon>Trichinellida</taxon>
        <taxon>Trichinellidae</taxon>
        <taxon>Trichinella</taxon>
    </lineage>
</organism>
<reference evidence="2 3" key="1">
    <citation type="submission" date="2015-01" db="EMBL/GenBank/DDBJ databases">
        <title>Evolution of Trichinella species and genotypes.</title>
        <authorList>
            <person name="Korhonen P.K."/>
            <person name="Edoardo P."/>
            <person name="Giuseppe L.R."/>
            <person name="Gasser R.B."/>
        </authorList>
    </citation>
    <scope>NUCLEOTIDE SEQUENCE [LARGE SCALE GENOMIC DNA]</scope>
    <source>
        <strain evidence="2">ISS176</strain>
    </source>
</reference>
<name>A0A0V1JU89_TRIPS</name>
<dbReference type="AlphaFoldDB" id="A0A0V1JU89"/>
<proteinExistence type="predicted"/>
<keyword evidence="1" id="KW-0472">Membrane</keyword>
<evidence type="ECO:0000313" key="3">
    <source>
        <dbReference type="Proteomes" id="UP000054826"/>
    </source>
</evidence>
<dbReference type="EMBL" id="JYDV01000045">
    <property type="protein sequence ID" value="KRZ38544.1"/>
    <property type="molecule type" value="Genomic_DNA"/>
</dbReference>
<keyword evidence="1" id="KW-1133">Transmembrane helix</keyword>
<sequence>MARQWAARGGKRMEGIVENIFKHAIGAAVFIVKKLFSCNCSKVFKKSFSSNDQLLQYKYACLLVIIFFIIKYLSSFRDRINLFEL</sequence>
<dbReference type="Proteomes" id="UP000054826">
    <property type="component" value="Unassembled WGS sequence"/>
</dbReference>
<keyword evidence="1" id="KW-0812">Transmembrane</keyword>
<comment type="caution">
    <text evidence="2">The sequence shown here is derived from an EMBL/GenBank/DDBJ whole genome shotgun (WGS) entry which is preliminary data.</text>
</comment>
<gene>
    <name evidence="2" type="ORF">T4C_3724</name>
</gene>
<evidence type="ECO:0000256" key="1">
    <source>
        <dbReference type="SAM" id="Phobius"/>
    </source>
</evidence>
<evidence type="ECO:0000313" key="2">
    <source>
        <dbReference type="EMBL" id="KRZ38544.1"/>
    </source>
</evidence>